<protein>
    <submittedName>
        <fullName evidence="2">Uncharacterized protein</fullName>
    </submittedName>
</protein>
<dbReference type="STRING" id="94130.A0A2Z6RTG5"/>
<name>A0A2Z6RTG5_9GLOM</name>
<proteinExistence type="predicted"/>
<dbReference type="EMBL" id="BLAL01000297">
    <property type="protein sequence ID" value="GET00984.1"/>
    <property type="molecule type" value="Genomic_DNA"/>
</dbReference>
<reference evidence="2 4" key="1">
    <citation type="submission" date="2017-11" db="EMBL/GenBank/DDBJ databases">
        <title>The genome of Rhizophagus clarus HR1 reveals common genetic basis of auxotrophy among arbuscular mycorrhizal fungi.</title>
        <authorList>
            <person name="Kobayashi Y."/>
        </authorList>
    </citation>
    <scope>NUCLEOTIDE SEQUENCE [LARGE SCALE GENOMIC DNA]</scope>
    <source>
        <strain evidence="2 4">HR1</strain>
    </source>
</reference>
<comment type="caution">
    <text evidence="2">The sequence shown here is derived from an EMBL/GenBank/DDBJ whole genome shotgun (WGS) entry which is preliminary data.</text>
</comment>
<dbReference type="OrthoDB" id="2431346at2759"/>
<evidence type="ECO:0000256" key="1">
    <source>
        <dbReference type="SAM" id="MobiDB-lite"/>
    </source>
</evidence>
<evidence type="ECO:0000313" key="4">
    <source>
        <dbReference type="Proteomes" id="UP000247702"/>
    </source>
</evidence>
<gene>
    <name evidence="3" type="ORF">RCL2_002742000</name>
    <name evidence="2" type="ORF">RclHR1_00250026</name>
</gene>
<accession>A0A2Z6RTG5</accession>
<sequence>MTSNTFISETQFKEYEDTLKLFGDENCLLYNYALYETKRLMENSIGRSNGKIEDKKVVNFAIKVAKHLSNYQWTHYNDSTIAHLELFLDVMSSVLYILSQSVEMINTDIRTSFYKSVSKFWTTYRNTNEINANVMFRLREIRNCLRKIKDDQTNLDIAVSTGGKVIESTFSAVQGDYLQAFSSLTTVLDFEYSAGKWYDDWREMHETYFTLRQQSSEDLEGIKQFSKILLKSSIDEFEKVKKKNTAYRNVEYKVLKSGGELLGYSLPDNIDTLLIGYLHLMQRVLEEFFLHIKKYIKKIVPFCNEIIETHVKKQLTFKAVEVLYVIKQKAKKKYKDEIEVNFSFWSNASVASAPMTKTSSSSSRLSSYSTLSVDSIDSTLLTPDTPGKKKARRSSFQKVMDTLSNPQKVIDTLSNPQKDQQQRKQIIEGVKKLFEGRRKIKKNIEEIKMGYSKLENETVNKDKHLILSKLNEIFKEKRNNERKDNIEYIKSVQDKVIDELILSKLKEVLEGEYEKKDEIELILTKLQEILEGNRKKRETSSNLLKLKEILERGIEESKVVSVEEVSTTERSIEESESFFIKEPSSVEEWDSDNDDREEFKFNVSTTERSIEESELFFIKEPSSVEEWDSDNDDREEFKFNVSTTERNIEESEVPTITDDTNDIEWDSDDDDREEFKFEKNDSEDVILPVNPVNIVINDDNDVQYVNDIKDLSNDIVYLDNREVIFGILDYQKYLDDDVIISDNADAKEVKDVNIMNNVNGAKDVITNLIEEFDDTLYIDNYEIIFDVDEILLHQKYLDDDVITSDNADAKDVKDMNIMNNANGAKDVITNLIEEFDDTLYINNYEIIFDVDEILHYQKYLDDHIIISDNAAMSDVKSLPKIPTNQYNNYNLIEEFDDTLYLDNHEIIIFDIDEILSYQNYLDDVVISDKTDSDKIDSDKIDSDKIDSDKTDKAVADTNDSRILSNISVENYYYSFEEETDDNLYLVDYNEELSPPPPYSEKSVEKDDEKDDDVLIALKESLPSPYNECDISELKNMLPPNYNKLDSITIVNVIQKNYIINVQQKNNVQDEEESSFFRTFKKIIKEVEILVDKAVEAHQAAVNKEKLRRSSNLVKPELTDKEKEVLNASK</sequence>
<dbReference type="EMBL" id="BEXD01001668">
    <property type="protein sequence ID" value="GBB95228.1"/>
    <property type="molecule type" value="Genomic_DNA"/>
</dbReference>
<reference evidence="3" key="2">
    <citation type="submission" date="2019-10" db="EMBL/GenBank/DDBJ databases">
        <title>Conservation and host-specific expression of non-tandemly repeated heterogenous ribosome RNA gene in arbuscular mycorrhizal fungi.</title>
        <authorList>
            <person name="Maeda T."/>
            <person name="Kobayashi Y."/>
            <person name="Nakagawa T."/>
            <person name="Ezawa T."/>
            <person name="Yamaguchi K."/>
            <person name="Bino T."/>
            <person name="Nishimoto Y."/>
            <person name="Shigenobu S."/>
            <person name="Kawaguchi M."/>
        </authorList>
    </citation>
    <scope>NUCLEOTIDE SEQUENCE</scope>
    <source>
        <strain evidence="3">HR1</strain>
    </source>
</reference>
<dbReference type="Proteomes" id="UP000615446">
    <property type="component" value="Unassembled WGS sequence"/>
</dbReference>
<evidence type="ECO:0000313" key="3">
    <source>
        <dbReference type="EMBL" id="GET00984.1"/>
    </source>
</evidence>
<organism evidence="2 4">
    <name type="scientific">Rhizophagus clarus</name>
    <dbReference type="NCBI Taxonomy" id="94130"/>
    <lineage>
        <taxon>Eukaryota</taxon>
        <taxon>Fungi</taxon>
        <taxon>Fungi incertae sedis</taxon>
        <taxon>Mucoromycota</taxon>
        <taxon>Glomeromycotina</taxon>
        <taxon>Glomeromycetes</taxon>
        <taxon>Glomerales</taxon>
        <taxon>Glomeraceae</taxon>
        <taxon>Rhizophagus</taxon>
    </lineage>
</organism>
<feature type="region of interest" description="Disordered" evidence="1">
    <location>
        <begin position="988"/>
        <end position="1007"/>
    </location>
</feature>
<dbReference type="AlphaFoldDB" id="A0A2Z6RTG5"/>
<dbReference type="Proteomes" id="UP000247702">
    <property type="component" value="Unassembled WGS sequence"/>
</dbReference>
<evidence type="ECO:0000313" key="2">
    <source>
        <dbReference type="EMBL" id="GBB95228.1"/>
    </source>
</evidence>
<keyword evidence="4" id="KW-1185">Reference proteome</keyword>